<dbReference type="SUPFAM" id="SSF56176">
    <property type="entry name" value="FAD-binding/transporter-associated domain-like"/>
    <property type="match status" value="1"/>
</dbReference>
<dbReference type="RefSeq" id="WP_231820370.1">
    <property type="nucleotide sequence ID" value="NZ_CP082781.1"/>
</dbReference>
<dbReference type="EMBL" id="CP082781">
    <property type="protein sequence ID" value="UGS26793.1"/>
    <property type="molecule type" value="Genomic_DNA"/>
</dbReference>
<dbReference type="PROSITE" id="PS00862">
    <property type="entry name" value="OX2_COVAL_FAD"/>
    <property type="match status" value="1"/>
</dbReference>
<dbReference type="SUPFAM" id="SSF55103">
    <property type="entry name" value="FAD-linked oxidases, C-terminal domain"/>
    <property type="match status" value="1"/>
</dbReference>
<comment type="similarity">
    <text evidence="2">Belongs to the oxygen-dependent FAD-linked oxidoreductase family.</text>
</comment>
<dbReference type="Pfam" id="PF01565">
    <property type="entry name" value="FAD_binding_4"/>
    <property type="match status" value="1"/>
</dbReference>
<organism evidence="7 8">
    <name type="scientific">Microbacterium resistens</name>
    <dbReference type="NCBI Taxonomy" id="156977"/>
    <lineage>
        <taxon>Bacteria</taxon>
        <taxon>Bacillati</taxon>
        <taxon>Actinomycetota</taxon>
        <taxon>Actinomycetes</taxon>
        <taxon>Micrococcales</taxon>
        <taxon>Microbacteriaceae</taxon>
        <taxon>Microbacterium</taxon>
    </lineage>
</organism>
<evidence type="ECO:0000256" key="3">
    <source>
        <dbReference type="ARBA" id="ARBA00022630"/>
    </source>
</evidence>
<evidence type="ECO:0000256" key="4">
    <source>
        <dbReference type="ARBA" id="ARBA00022827"/>
    </source>
</evidence>
<dbReference type="InterPro" id="IPR016169">
    <property type="entry name" value="FAD-bd_PCMH_sub2"/>
</dbReference>
<dbReference type="Pfam" id="PF08031">
    <property type="entry name" value="BBE"/>
    <property type="match status" value="1"/>
</dbReference>
<gene>
    <name evidence="7" type="ORF">K8F61_00725</name>
</gene>
<proteinExistence type="inferred from homology"/>
<evidence type="ECO:0000256" key="1">
    <source>
        <dbReference type="ARBA" id="ARBA00001974"/>
    </source>
</evidence>
<dbReference type="Gene3D" id="3.30.43.10">
    <property type="entry name" value="Uridine Diphospho-n-acetylenolpyruvylglucosamine Reductase, domain 2"/>
    <property type="match status" value="1"/>
</dbReference>
<keyword evidence="3" id="KW-0285">Flavoprotein</keyword>
<dbReference type="Proteomes" id="UP001199642">
    <property type="component" value="Chromosome"/>
</dbReference>
<dbReference type="InterPro" id="IPR016166">
    <property type="entry name" value="FAD-bd_PCMH"/>
</dbReference>
<dbReference type="PANTHER" id="PTHR42973:SF39">
    <property type="entry name" value="FAD-BINDING PCMH-TYPE DOMAIN-CONTAINING PROTEIN"/>
    <property type="match status" value="1"/>
</dbReference>
<dbReference type="InterPro" id="IPR036318">
    <property type="entry name" value="FAD-bd_PCMH-like_sf"/>
</dbReference>
<evidence type="ECO:0000259" key="6">
    <source>
        <dbReference type="PROSITE" id="PS51387"/>
    </source>
</evidence>
<keyword evidence="5" id="KW-0560">Oxidoreductase</keyword>
<dbReference type="PANTHER" id="PTHR42973">
    <property type="entry name" value="BINDING OXIDOREDUCTASE, PUTATIVE (AFU_ORTHOLOGUE AFUA_1G17690)-RELATED"/>
    <property type="match status" value="1"/>
</dbReference>
<evidence type="ECO:0000313" key="7">
    <source>
        <dbReference type="EMBL" id="UGS26793.1"/>
    </source>
</evidence>
<dbReference type="Gene3D" id="3.30.465.10">
    <property type="match status" value="1"/>
</dbReference>
<reference evidence="7 8" key="1">
    <citation type="submission" date="2023-01" db="EMBL/GenBank/DDBJ databases">
        <title>Characterization of estradiol degrading bacteria Microbacterium sp. MZT7 and reveal degrading genes through genome analysis.</title>
        <authorList>
            <person name="Hao P."/>
            <person name="Gao Y."/>
        </authorList>
    </citation>
    <scope>NUCLEOTIDE SEQUENCE [LARGE SCALE GENOMIC DNA]</scope>
    <source>
        <strain evidence="7 8">MZT7</strain>
    </source>
</reference>
<keyword evidence="8" id="KW-1185">Reference proteome</keyword>
<dbReference type="InterPro" id="IPR012951">
    <property type="entry name" value="BBE"/>
</dbReference>
<evidence type="ECO:0000313" key="8">
    <source>
        <dbReference type="Proteomes" id="UP001199642"/>
    </source>
</evidence>
<dbReference type="InterPro" id="IPR016164">
    <property type="entry name" value="FAD-linked_Oxase-like_C"/>
</dbReference>
<keyword evidence="4" id="KW-0274">FAD</keyword>
<dbReference type="Gene3D" id="3.40.462.20">
    <property type="match status" value="1"/>
</dbReference>
<evidence type="ECO:0000256" key="2">
    <source>
        <dbReference type="ARBA" id="ARBA00005466"/>
    </source>
</evidence>
<evidence type="ECO:0000256" key="5">
    <source>
        <dbReference type="ARBA" id="ARBA00023002"/>
    </source>
</evidence>
<comment type="cofactor">
    <cofactor evidence="1">
        <name>FAD</name>
        <dbReference type="ChEBI" id="CHEBI:57692"/>
    </cofactor>
</comment>
<dbReference type="PROSITE" id="PS51387">
    <property type="entry name" value="FAD_PCMH"/>
    <property type="match status" value="1"/>
</dbReference>
<dbReference type="InterPro" id="IPR050416">
    <property type="entry name" value="FAD-linked_Oxidoreductase"/>
</dbReference>
<accession>A0ABY3RRT4</accession>
<dbReference type="InterPro" id="IPR006094">
    <property type="entry name" value="Oxid_FAD_bind_N"/>
</dbReference>
<protein>
    <submittedName>
        <fullName evidence="7">FAD-binding oxidoreductase</fullName>
    </submittedName>
</protein>
<dbReference type="InterPro" id="IPR006093">
    <property type="entry name" value="Oxy_OxRdtase_FAD_BS"/>
</dbReference>
<name>A0ABY3RRT4_9MICO</name>
<sequence>MNPAELQDHVSGTVLTAKDTGWDEARAFHSGRGEPDAIVRPVDASDVAAAVRIAAASATPVVVRGGGHSAWARLPGGLALDLRDLDDVEVDGTLVRIGGGATWGAVAEALAPHGLAISSGDTRSVGVGGLTLGGGIGLMVRAWGLAVDQLVGAQVVTATGEIVETTAQDHPDLFWALRGGGGNFGVVTRFDFRAHALPGAVHGILTVPEDPRPALRALRDLLADAPRELTASYMDVPAMDPSAPAGASIVVVWAGDDTAAAERALAPLRAVSGVEGDLRRVRYADILEEMPGVDETGQEMPGFVGGNMLARVVDDDLIDRLVAFRAAYPASVVFLRSLGGAFADVAQEDTPFPARDATMFVMAGAFDMPQFLDDGERERVRADWAEIAARGSGMYGNFIADPIPGLAEQLFAPAAWERLRGIKRAWDPENLFSRNHNIVPEGRA</sequence>
<dbReference type="InterPro" id="IPR016167">
    <property type="entry name" value="FAD-bd_PCMH_sub1"/>
</dbReference>
<feature type="domain" description="FAD-binding PCMH-type" evidence="6">
    <location>
        <begin position="31"/>
        <end position="197"/>
    </location>
</feature>